<dbReference type="InterPro" id="IPR009057">
    <property type="entry name" value="Homeodomain-like_sf"/>
</dbReference>
<keyword evidence="3" id="KW-0804">Transcription</keyword>
<dbReference type="InterPro" id="IPR001647">
    <property type="entry name" value="HTH_TetR"/>
</dbReference>
<keyword evidence="2 4" id="KW-0238">DNA-binding</keyword>
<comment type="caution">
    <text evidence="6">The sequence shown here is derived from an EMBL/GenBank/DDBJ whole genome shotgun (WGS) entry which is preliminary data.</text>
</comment>
<evidence type="ECO:0000256" key="1">
    <source>
        <dbReference type="ARBA" id="ARBA00023015"/>
    </source>
</evidence>
<dbReference type="RefSeq" id="WP_330433415.1">
    <property type="nucleotide sequence ID" value="NZ_JAZDUF010000004.1"/>
</dbReference>
<reference evidence="6 7" key="1">
    <citation type="submission" date="2024-01" db="EMBL/GenBank/DDBJ databases">
        <title>Draft genome sequence of Gordonia sp. LSe1-13.</title>
        <authorList>
            <person name="Suphannarot A."/>
            <person name="Mingma R."/>
        </authorList>
    </citation>
    <scope>NUCLEOTIDE SEQUENCE [LARGE SCALE GENOMIC DNA]</scope>
    <source>
        <strain evidence="6 7">LSe1-13</strain>
    </source>
</reference>
<gene>
    <name evidence="6" type="ORF">VZC37_15265</name>
</gene>
<evidence type="ECO:0000313" key="6">
    <source>
        <dbReference type="EMBL" id="MEE3851701.1"/>
    </source>
</evidence>
<dbReference type="EMBL" id="JAZDUF010000004">
    <property type="protein sequence ID" value="MEE3851701.1"/>
    <property type="molecule type" value="Genomic_DNA"/>
</dbReference>
<dbReference type="PROSITE" id="PS50977">
    <property type="entry name" value="HTH_TETR_2"/>
    <property type="match status" value="1"/>
</dbReference>
<proteinExistence type="predicted"/>
<keyword evidence="1" id="KW-0805">Transcription regulation</keyword>
<evidence type="ECO:0000313" key="7">
    <source>
        <dbReference type="Proteomes" id="UP001347146"/>
    </source>
</evidence>
<dbReference type="Proteomes" id="UP001347146">
    <property type="component" value="Unassembled WGS sequence"/>
</dbReference>
<protein>
    <submittedName>
        <fullName evidence="6">TetR family transcriptional regulator</fullName>
    </submittedName>
</protein>
<sequence length="195" mass="21151">MPVTLATQPRADVERNRAAIIAGAISLLALAPTSSMQQIADAAGVNRATLYRHFTNRDQLLTALHAKALADSAEVADRLPTSGPVVPALRTYLDDAITIGERYRFILNYHRTDPTLFDLEARATAPVVRAIRRGQERGEIDARLDPLFAAGQVTMLVIGVAGLVERGAMTLDDARRQAQISFGNSIAAPEERIRP</sequence>
<dbReference type="PANTHER" id="PTHR30055">
    <property type="entry name" value="HTH-TYPE TRANSCRIPTIONAL REGULATOR RUTR"/>
    <property type="match status" value="1"/>
</dbReference>
<accession>A0ABU7MGI6</accession>
<dbReference type="InterPro" id="IPR036271">
    <property type="entry name" value="Tet_transcr_reg_TetR-rel_C_sf"/>
</dbReference>
<evidence type="ECO:0000256" key="2">
    <source>
        <dbReference type="ARBA" id="ARBA00023125"/>
    </source>
</evidence>
<name>A0ABU7MGI6_9ACTN</name>
<evidence type="ECO:0000256" key="3">
    <source>
        <dbReference type="ARBA" id="ARBA00023163"/>
    </source>
</evidence>
<feature type="domain" description="HTH tetR-type" evidence="5">
    <location>
        <begin position="14"/>
        <end position="72"/>
    </location>
</feature>
<dbReference type="InterPro" id="IPR050109">
    <property type="entry name" value="HTH-type_TetR-like_transc_reg"/>
</dbReference>
<dbReference type="SUPFAM" id="SSF48498">
    <property type="entry name" value="Tetracyclin repressor-like, C-terminal domain"/>
    <property type="match status" value="1"/>
</dbReference>
<evidence type="ECO:0000256" key="4">
    <source>
        <dbReference type="PROSITE-ProRule" id="PRU00335"/>
    </source>
</evidence>
<dbReference type="Pfam" id="PF00440">
    <property type="entry name" value="TetR_N"/>
    <property type="match status" value="1"/>
</dbReference>
<evidence type="ECO:0000259" key="5">
    <source>
        <dbReference type="PROSITE" id="PS50977"/>
    </source>
</evidence>
<keyword evidence="7" id="KW-1185">Reference proteome</keyword>
<dbReference type="PANTHER" id="PTHR30055:SF234">
    <property type="entry name" value="HTH-TYPE TRANSCRIPTIONAL REGULATOR BETI"/>
    <property type="match status" value="1"/>
</dbReference>
<dbReference type="Gene3D" id="1.10.357.10">
    <property type="entry name" value="Tetracycline Repressor, domain 2"/>
    <property type="match status" value="1"/>
</dbReference>
<feature type="DNA-binding region" description="H-T-H motif" evidence="4">
    <location>
        <begin position="35"/>
        <end position="54"/>
    </location>
</feature>
<organism evidence="6 7">
    <name type="scientific">Gordonia sesuvii</name>
    <dbReference type="NCBI Taxonomy" id="3116777"/>
    <lineage>
        <taxon>Bacteria</taxon>
        <taxon>Bacillati</taxon>
        <taxon>Actinomycetota</taxon>
        <taxon>Actinomycetes</taxon>
        <taxon>Mycobacteriales</taxon>
        <taxon>Gordoniaceae</taxon>
        <taxon>Gordonia</taxon>
    </lineage>
</organism>
<dbReference type="SUPFAM" id="SSF46689">
    <property type="entry name" value="Homeodomain-like"/>
    <property type="match status" value="1"/>
</dbReference>